<protein>
    <submittedName>
        <fullName evidence="3">DUF3662 and FHA domain-containing protein</fullName>
    </submittedName>
</protein>
<dbReference type="Gene3D" id="3.30.2320.60">
    <property type="entry name" value="FhaA, phosphopeptide-binding domain (DUF3662)"/>
    <property type="match status" value="1"/>
</dbReference>
<dbReference type="Pfam" id="PF12401">
    <property type="entry name" value="FhaA_N"/>
    <property type="match status" value="1"/>
</dbReference>
<dbReference type="RefSeq" id="WP_182385130.1">
    <property type="nucleotide sequence ID" value="NZ_CP059833.1"/>
</dbReference>
<evidence type="ECO:0000259" key="2">
    <source>
        <dbReference type="PROSITE" id="PS50006"/>
    </source>
</evidence>
<gene>
    <name evidence="3" type="ORF">HW450_08030</name>
</gene>
<dbReference type="AlphaFoldDB" id="A0A7G5FCI0"/>
<proteinExistence type="predicted"/>
<dbReference type="CDD" id="cd22668">
    <property type="entry name" value="FHA_FhaA-like"/>
    <property type="match status" value="1"/>
</dbReference>
<dbReference type="EMBL" id="CP059833">
    <property type="protein sequence ID" value="QMV84321.1"/>
    <property type="molecule type" value="Genomic_DNA"/>
</dbReference>
<feature type="domain" description="FHA" evidence="2">
    <location>
        <begin position="159"/>
        <end position="208"/>
    </location>
</feature>
<dbReference type="InterPro" id="IPR042287">
    <property type="entry name" value="FhaA_N_sf"/>
</dbReference>
<dbReference type="Gene3D" id="2.60.200.20">
    <property type="match status" value="1"/>
</dbReference>
<evidence type="ECO:0000256" key="1">
    <source>
        <dbReference type="ARBA" id="ARBA00022553"/>
    </source>
</evidence>
<dbReference type="InterPro" id="IPR000253">
    <property type="entry name" value="FHA_dom"/>
</dbReference>
<dbReference type="InterPro" id="IPR050923">
    <property type="entry name" value="Cell_Proc_Reg/RNA_Proc"/>
</dbReference>
<dbReference type="SUPFAM" id="SSF49879">
    <property type="entry name" value="SMAD/FHA domain"/>
    <property type="match status" value="1"/>
</dbReference>
<dbReference type="InterPro" id="IPR008984">
    <property type="entry name" value="SMAD_FHA_dom_sf"/>
</dbReference>
<accession>A0A7G5FCI0</accession>
<reference evidence="3 4" key="1">
    <citation type="submission" date="2020-07" db="EMBL/GenBank/DDBJ databases">
        <title>non toxigenic Corynebacterium sp. nov from a clinical source.</title>
        <authorList>
            <person name="Bernier A.-M."/>
            <person name="Bernard K."/>
        </authorList>
    </citation>
    <scope>NUCLEOTIDE SEQUENCE [LARGE SCALE GENOMIC DNA]</scope>
    <source>
        <strain evidence="4">NML 93-0612</strain>
    </source>
</reference>
<dbReference type="SMART" id="SM00240">
    <property type="entry name" value="FHA"/>
    <property type="match status" value="1"/>
</dbReference>
<dbReference type="PANTHER" id="PTHR23308">
    <property type="entry name" value="NUCLEAR INHIBITOR OF PROTEIN PHOSPHATASE-1"/>
    <property type="match status" value="1"/>
</dbReference>
<dbReference type="Pfam" id="PF00498">
    <property type="entry name" value="FHA"/>
    <property type="match status" value="1"/>
</dbReference>
<evidence type="ECO:0000313" key="3">
    <source>
        <dbReference type="EMBL" id="QMV84321.1"/>
    </source>
</evidence>
<sequence length="233" mass="25631">MDRFAKLDSAMQRGLDNGLARVFGGQLVPAEIEEALKQEADDNRVHTYEGYVETANRYVVHVSPQDSTNLSEQHPKLAEGFTDLMQRHIRNQGWMAAGPVSITIVADEALKTGQLKVESSTHIPEVKPEPTPRSVGKQHVNLLLQDGSSRTYAVREGSNIIGRSSDADLRLPDTGVSREHAEITWNGEDAVLTDLQSTNGTTVNDMSVDNWMLADGDVITLGHSRIEVRFTKG</sequence>
<evidence type="ECO:0000313" key="4">
    <source>
        <dbReference type="Proteomes" id="UP000515570"/>
    </source>
</evidence>
<dbReference type="InterPro" id="IPR022128">
    <property type="entry name" value="FhaA_N"/>
</dbReference>
<name>A0A7G5FCI0_9CORY</name>
<organism evidence="3 4">
    <name type="scientific">Corynebacterium hindlerae</name>
    <dbReference type="NCBI Taxonomy" id="699041"/>
    <lineage>
        <taxon>Bacteria</taxon>
        <taxon>Bacillati</taxon>
        <taxon>Actinomycetota</taxon>
        <taxon>Actinomycetes</taxon>
        <taxon>Mycobacteriales</taxon>
        <taxon>Corynebacteriaceae</taxon>
        <taxon>Corynebacterium</taxon>
    </lineage>
</organism>
<dbReference type="Proteomes" id="UP000515570">
    <property type="component" value="Chromosome"/>
</dbReference>
<keyword evidence="1" id="KW-0597">Phosphoprotein</keyword>
<keyword evidence="4" id="KW-1185">Reference proteome</keyword>
<dbReference type="PROSITE" id="PS50006">
    <property type="entry name" value="FHA_DOMAIN"/>
    <property type="match status" value="1"/>
</dbReference>